<feature type="signal peptide" evidence="1">
    <location>
        <begin position="1"/>
        <end position="26"/>
    </location>
</feature>
<sequence>MRLNTLPRLHHLALAAALLGTGLAQAAGLAITSGSVTGHLDFRADANGQPISRSASLADASGQDVLLGFGNLGDSLALTGSGKTTTLEPLWAASASLDASEATQLKLNLDATSVLRLGGDGNFGGGTEQTSLLLEAELAVTSTGEAAGTAVRLVFAGTADALAGSTGPLLDVTPSFDLVVRDAHSNILASWQGLDAGSSAAFRFSLDTRVGDSLWLSLSHASTSLLGSADSLSAGGDTLDTTALLSGTVQVTAVPEPGTYALLLAGLAAVGLLHQRQAQRRR</sequence>
<dbReference type="EMBL" id="BJCL01000003">
    <property type="protein sequence ID" value="GCL62695.1"/>
    <property type="molecule type" value="Genomic_DNA"/>
</dbReference>
<name>A0A480ASJ7_9BURK</name>
<dbReference type="Pfam" id="PF07589">
    <property type="entry name" value="PEP-CTERM"/>
    <property type="match status" value="1"/>
</dbReference>
<feature type="chain" id="PRO_5019817715" description="Ice-binding protein C-terminal domain-containing protein" evidence="1">
    <location>
        <begin position="27"/>
        <end position="282"/>
    </location>
</feature>
<dbReference type="NCBIfam" id="TIGR02595">
    <property type="entry name" value="PEP_CTERM"/>
    <property type="match status" value="1"/>
</dbReference>
<evidence type="ECO:0000256" key="1">
    <source>
        <dbReference type="SAM" id="SignalP"/>
    </source>
</evidence>
<evidence type="ECO:0000259" key="2">
    <source>
        <dbReference type="Pfam" id="PF07589"/>
    </source>
</evidence>
<feature type="domain" description="Ice-binding protein C-terminal" evidence="2">
    <location>
        <begin position="253"/>
        <end position="272"/>
    </location>
</feature>
<gene>
    <name evidence="3" type="ORF">AQPW35_17760</name>
</gene>
<dbReference type="AlphaFoldDB" id="A0A480ASJ7"/>
<organism evidence="3 4">
    <name type="scientific">Pseudaquabacterium pictum</name>
    <dbReference type="NCBI Taxonomy" id="2315236"/>
    <lineage>
        <taxon>Bacteria</taxon>
        <taxon>Pseudomonadati</taxon>
        <taxon>Pseudomonadota</taxon>
        <taxon>Betaproteobacteria</taxon>
        <taxon>Burkholderiales</taxon>
        <taxon>Sphaerotilaceae</taxon>
        <taxon>Pseudaquabacterium</taxon>
    </lineage>
</organism>
<keyword evidence="1" id="KW-0732">Signal</keyword>
<dbReference type="RefSeq" id="WP_137732433.1">
    <property type="nucleotide sequence ID" value="NZ_BJCL01000003.1"/>
</dbReference>
<dbReference type="Proteomes" id="UP000301751">
    <property type="component" value="Unassembled WGS sequence"/>
</dbReference>
<comment type="caution">
    <text evidence="3">The sequence shown here is derived from an EMBL/GenBank/DDBJ whole genome shotgun (WGS) entry which is preliminary data.</text>
</comment>
<accession>A0A480ASJ7</accession>
<keyword evidence="4" id="KW-1185">Reference proteome</keyword>
<proteinExistence type="predicted"/>
<evidence type="ECO:0000313" key="3">
    <source>
        <dbReference type="EMBL" id="GCL62695.1"/>
    </source>
</evidence>
<evidence type="ECO:0000313" key="4">
    <source>
        <dbReference type="Proteomes" id="UP000301751"/>
    </source>
</evidence>
<dbReference type="InterPro" id="IPR013424">
    <property type="entry name" value="Ice-binding_C"/>
</dbReference>
<protein>
    <recommendedName>
        <fullName evidence="2">Ice-binding protein C-terminal domain-containing protein</fullName>
    </recommendedName>
</protein>
<reference evidence="4" key="1">
    <citation type="submission" date="2019-03" db="EMBL/GenBank/DDBJ databases">
        <title>Aquabacterium pictum sp.nov., the first bacteriochlorophyll a-containing freshwater bacterium in the genus Aquabacterium of the class Betaproteobacteria.</title>
        <authorList>
            <person name="Hirose S."/>
            <person name="Tank M."/>
            <person name="Hara E."/>
            <person name="Tamaki H."/>
            <person name="Takaichi S."/>
            <person name="Haruta S."/>
            <person name="Hanada S."/>
        </authorList>
    </citation>
    <scope>NUCLEOTIDE SEQUENCE [LARGE SCALE GENOMIC DNA]</scope>
    <source>
        <strain evidence="4">W35</strain>
    </source>
</reference>